<evidence type="ECO:0000313" key="5">
    <source>
        <dbReference type="Proteomes" id="UP000504629"/>
    </source>
</evidence>
<organism evidence="5 6">
    <name type="scientific">Bombyx mandarina</name>
    <name type="common">Wild silk moth</name>
    <name type="synonym">Wild silkworm</name>
    <dbReference type="NCBI Taxonomy" id="7092"/>
    <lineage>
        <taxon>Eukaryota</taxon>
        <taxon>Metazoa</taxon>
        <taxon>Ecdysozoa</taxon>
        <taxon>Arthropoda</taxon>
        <taxon>Hexapoda</taxon>
        <taxon>Insecta</taxon>
        <taxon>Pterygota</taxon>
        <taxon>Neoptera</taxon>
        <taxon>Endopterygota</taxon>
        <taxon>Lepidoptera</taxon>
        <taxon>Glossata</taxon>
        <taxon>Ditrysia</taxon>
        <taxon>Bombycoidea</taxon>
        <taxon>Bombycidae</taxon>
        <taxon>Bombycinae</taxon>
        <taxon>Bombyx</taxon>
    </lineage>
</organism>
<evidence type="ECO:0000256" key="3">
    <source>
        <dbReference type="ARBA" id="ARBA00029721"/>
    </source>
</evidence>
<keyword evidence="2" id="KW-0597">Phosphoprotein</keyword>
<sequence length="204" mass="23372">MTREDVVLGFEMGKLEIEPGKPNKERHPENPFIPMYPARSVFTRVVKKKCTCMSQKRFFNRGVSKKKYNNNILKEPVLKILQCCDNNDISKKCSLPTENNETLNSDTLNLCTLVQNCNQLKISSESNEPPTKSTHSDSSTKWWRNDIAKLKEKNQAKQSTQNNSCCQQALNPPCDVTIDELASYFETLVHIPKKMSSMAEMMYI</sequence>
<keyword evidence="5" id="KW-1185">Reference proteome</keyword>
<evidence type="ECO:0000256" key="1">
    <source>
        <dbReference type="ARBA" id="ARBA00015005"/>
    </source>
</evidence>
<evidence type="ECO:0000313" key="7">
    <source>
        <dbReference type="RefSeq" id="XP_028039012.1"/>
    </source>
</evidence>
<evidence type="ECO:0000256" key="4">
    <source>
        <dbReference type="ARBA" id="ARBA00031405"/>
    </source>
</evidence>
<accession>A0A6J2K9P7</accession>
<reference evidence="6 7" key="1">
    <citation type="submission" date="2025-04" db="UniProtKB">
        <authorList>
            <consortium name="RefSeq"/>
        </authorList>
    </citation>
    <scope>IDENTIFICATION</scope>
    <source>
        <tissue evidence="6 7">Silk gland</tissue>
    </source>
</reference>
<dbReference type="PANTHER" id="PTHR31383:SF2">
    <property type="entry name" value="OXIDATIVE STRESS-RESPONSIVE SERINE-RICH PROTEIN 1"/>
    <property type="match status" value="1"/>
</dbReference>
<dbReference type="GeneID" id="114249581"/>
<evidence type="ECO:0000313" key="6">
    <source>
        <dbReference type="RefSeq" id="XP_028039011.1"/>
    </source>
</evidence>
<dbReference type="GO" id="GO:0070301">
    <property type="term" value="P:cellular response to hydrogen peroxide"/>
    <property type="evidence" value="ECO:0007669"/>
    <property type="project" value="TreeGrafter"/>
</dbReference>
<dbReference type="InterPro" id="IPR008494">
    <property type="entry name" value="DUF776"/>
</dbReference>
<name>A0A6J2K9P7_BOMMA</name>
<dbReference type="RefSeq" id="XP_028039011.1">
    <property type="nucleotide sequence ID" value="XM_028183210.1"/>
</dbReference>
<dbReference type="RefSeq" id="XP_028039012.1">
    <property type="nucleotide sequence ID" value="XM_028183211.1"/>
</dbReference>
<dbReference type="OrthoDB" id="10045817at2759"/>
<dbReference type="Proteomes" id="UP000504629">
    <property type="component" value="Unplaced"/>
</dbReference>
<dbReference type="PANTHER" id="PTHR31383">
    <property type="entry name" value="OXIDATIVE STRESS-RESPONSE SERINE-RICH PROTEIN 1"/>
    <property type="match status" value="1"/>
</dbReference>
<proteinExistence type="predicted"/>
<dbReference type="KEGG" id="bman:114249581"/>
<dbReference type="AlphaFoldDB" id="A0A6J2K9P7"/>
<protein>
    <recommendedName>
        <fullName evidence="1">Oxidative stress-responsive serine-rich protein 1</fullName>
    </recommendedName>
    <alternativeName>
        <fullName evidence="4">Oxidative stress-responsive protein 1</fullName>
    </alternativeName>
    <alternativeName>
        <fullName evidence="3">Peroxide-inducible transcript 1 protein</fullName>
    </alternativeName>
</protein>
<gene>
    <name evidence="6 7" type="primary">LOC114249581</name>
</gene>
<evidence type="ECO:0000256" key="2">
    <source>
        <dbReference type="ARBA" id="ARBA00022553"/>
    </source>
</evidence>